<gene>
    <name evidence="1" type="ORF">J1N35_011718</name>
</gene>
<keyword evidence="2" id="KW-1185">Reference proteome</keyword>
<accession>A0A9D3W504</accession>
<protein>
    <submittedName>
        <fullName evidence="1">Uncharacterized protein</fullName>
    </submittedName>
</protein>
<dbReference type="Proteomes" id="UP000828251">
    <property type="component" value="Unassembled WGS sequence"/>
</dbReference>
<organism evidence="1 2">
    <name type="scientific">Gossypium stocksii</name>
    <dbReference type="NCBI Taxonomy" id="47602"/>
    <lineage>
        <taxon>Eukaryota</taxon>
        <taxon>Viridiplantae</taxon>
        <taxon>Streptophyta</taxon>
        <taxon>Embryophyta</taxon>
        <taxon>Tracheophyta</taxon>
        <taxon>Spermatophyta</taxon>
        <taxon>Magnoliopsida</taxon>
        <taxon>eudicotyledons</taxon>
        <taxon>Gunneridae</taxon>
        <taxon>Pentapetalae</taxon>
        <taxon>rosids</taxon>
        <taxon>malvids</taxon>
        <taxon>Malvales</taxon>
        <taxon>Malvaceae</taxon>
        <taxon>Malvoideae</taxon>
        <taxon>Gossypium</taxon>
    </lineage>
</organism>
<dbReference type="EMBL" id="JAIQCV010000004">
    <property type="protein sequence ID" value="KAH1107950.1"/>
    <property type="molecule type" value="Genomic_DNA"/>
</dbReference>
<evidence type="ECO:0000313" key="1">
    <source>
        <dbReference type="EMBL" id="KAH1107950.1"/>
    </source>
</evidence>
<reference evidence="1 2" key="1">
    <citation type="journal article" date="2021" name="Plant Biotechnol. J.">
        <title>Multi-omics assisted identification of the key and species-specific regulatory components of drought-tolerant mechanisms in Gossypium stocksii.</title>
        <authorList>
            <person name="Yu D."/>
            <person name="Ke L."/>
            <person name="Zhang D."/>
            <person name="Wu Y."/>
            <person name="Sun Y."/>
            <person name="Mei J."/>
            <person name="Sun J."/>
            <person name="Sun Y."/>
        </authorList>
    </citation>
    <scope>NUCLEOTIDE SEQUENCE [LARGE SCALE GENOMIC DNA]</scope>
    <source>
        <strain evidence="2">cv. E1</strain>
        <tissue evidence="1">Leaf</tissue>
    </source>
</reference>
<sequence>MMWPFVRESGARPLLGFSKASQFRLFGLILVLGPLGRQAGIFDLLHCNFRKARSAVFSLLHCKLKEARLVSSICFTAISGRQDLLSLVYSNANSGRQDWCLRSASLQLQESKICCL</sequence>
<name>A0A9D3W504_9ROSI</name>
<dbReference type="AlphaFoldDB" id="A0A9D3W504"/>
<proteinExistence type="predicted"/>
<evidence type="ECO:0000313" key="2">
    <source>
        <dbReference type="Proteomes" id="UP000828251"/>
    </source>
</evidence>
<comment type="caution">
    <text evidence="1">The sequence shown here is derived from an EMBL/GenBank/DDBJ whole genome shotgun (WGS) entry which is preliminary data.</text>
</comment>